<keyword evidence="3" id="KW-0238">DNA-binding</keyword>
<evidence type="ECO:0000256" key="1">
    <source>
        <dbReference type="ARBA" id="ARBA00004123"/>
    </source>
</evidence>
<evidence type="ECO:0000259" key="7">
    <source>
        <dbReference type="PROSITE" id="PS50066"/>
    </source>
</evidence>
<evidence type="ECO:0000256" key="5">
    <source>
        <dbReference type="ARBA" id="ARBA00023242"/>
    </source>
</evidence>
<evidence type="ECO:0000313" key="8">
    <source>
        <dbReference type="EMBL" id="KAK9161831.1"/>
    </source>
</evidence>
<evidence type="ECO:0000313" key="9">
    <source>
        <dbReference type="Proteomes" id="UP001420932"/>
    </source>
</evidence>
<gene>
    <name evidence="8" type="ORF">Syun_008172</name>
</gene>
<evidence type="ECO:0000256" key="3">
    <source>
        <dbReference type="ARBA" id="ARBA00023125"/>
    </source>
</evidence>
<dbReference type="Gene3D" id="3.40.1810.10">
    <property type="entry name" value="Transcription factor, MADS-box"/>
    <property type="match status" value="1"/>
</dbReference>
<feature type="coiled-coil region" evidence="6">
    <location>
        <begin position="93"/>
        <end position="120"/>
    </location>
</feature>
<proteinExistence type="predicted"/>
<keyword evidence="9" id="KW-1185">Reference proteome</keyword>
<dbReference type="SMART" id="SM00432">
    <property type="entry name" value="MADS"/>
    <property type="match status" value="1"/>
</dbReference>
<dbReference type="InterPro" id="IPR036879">
    <property type="entry name" value="TF_MADSbox_sf"/>
</dbReference>
<reference evidence="8 9" key="1">
    <citation type="submission" date="2024-01" db="EMBL/GenBank/DDBJ databases">
        <title>Genome assemblies of Stephania.</title>
        <authorList>
            <person name="Yang L."/>
        </authorList>
    </citation>
    <scope>NUCLEOTIDE SEQUENCE [LARGE SCALE GENOMIC DNA]</scope>
    <source>
        <strain evidence="8">YNDBR</strain>
        <tissue evidence="8">Leaf</tissue>
    </source>
</reference>
<dbReference type="SUPFAM" id="SSF55455">
    <property type="entry name" value="SRF-like"/>
    <property type="match status" value="1"/>
</dbReference>
<comment type="caution">
    <text evidence="8">The sequence shown here is derived from an EMBL/GenBank/DDBJ whole genome shotgun (WGS) entry which is preliminary data.</text>
</comment>
<name>A0AAP0Q350_9MAGN</name>
<dbReference type="GO" id="GO:0005634">
    <property type="term" value="C:nucleus"/>
    <property type="evidence" value="ECO:0007669"/>
    <property type="project" value="UniProtKB-SubCell"/>
</dbReference>
<dbReference type="GO" id="GO:0000981">
    <property type="term" value="F:DNA-binding transcription factor activity, RNA polymerase II-specific"/>
    <property type="evidence" value="ECO:0007669"/>
    <property type="project" value="TreeGrafter"/>
</dbReference>
<dbReference type="PANTHER" id="PTHR11945">
    <property type="entry name" value="MADS BOX PROTEIN"/>
    <property type="match status" value="1"/>
</dbReference>
<sequence length="306" mass="35180">MVSSGRRGARRGVLETISDPKRRRATCLKRKKNQKKKLYELTTLCGVEAFMICFGLNGEVDTWPEDPRELRRVVDRYTKIERSERDKRVMGVADFVGARKKKLEGELKRVKKENYEEMSNGIFGWDSRIDGFGEELMKELLCSVENNIKFLKKKIETMKTTLKSSISSSSSHESYTTHMTSCVNVDHQITPNYIFDDDSQFYNQTDPHFPIYEEPPLMYPMEYNTQSANNSQFFINSSHIGEAVGLELWDPTMGSSSLINSFTGTVYEAQPIQAIMPLLGLPPLTNTTTNYNNFQNFDVNQYGSWF</sequence>
<keyword evidence="4" id="KW-0804">Transcription</keyword>
<keyword evidence="2" id="KW-0805">Transcription regulation</keyword>
<dbReference type="GO" id="GO:0046983">
    <property type="term" value="F:protein dimerization activity"/>
    <property type="evidence" value="ECO:0007669"/>
    <property type="project" value="InterPro"/>
</dbReference>
<dbReference type="PANTHER" id="PTHR11945:SF176">
    <property type="entry name" value="MADS-BOX TRANSCRIPTION FACTOR FAMILY PROTEIN"/>
    <property type="match status" value="1"/>
</dbReference>
<keyword evidence="5" id="KW-0539">Nucleus</keyword>
<comment type="subcellular location">
    <subcellularLocation>
        <location evidence="1">Nucleus</location>
    </subcellularLocation>
</comment>
<evidence type="ECO:0000256" key="2">
    <source>
        <dbReference type="ARBA" id="ARBA00023015"/>
    </source>
</evidence>
<dbReference type="InterPro" id="IPR002100">
    <property type="entry name" value="TF_MADSbox"/>
</dbReference>
<accession>A0AAP0Q350</accession>
<evidence type="ECO:0000256" key="4">
    <source>
        <dbReference type="ARBA" id="ARBA00023163"/>
    </source>
</evidence>
<feature type="domain" description="MADS-box" evidence="7">
    <location>
        <begin position="7"/>
        <end position="67"/>
    </location>
</feature>
<dbReference type="PROSITE" id="PS50066">
    <property type="entry name" value="MADS_BOX_2"/>
    <property type="match status" value="1"/>
</dbReference>
<dbReference type="EMBL" id="JBBNAF010000003">
    <property type="protein sequence ID" value="KAK9161831.1"/>
    <property type="molecule type" value="Genomic_DNA"/>
</dbReference>
<keyword evidence="6" id="KW-0175">Coiled coil</keyword>
<organism evidence="8 9">
    <name type="scientific">Stephania yunnanensis</name>
    <dbReference type="NCBI Taxonomy" id="152371"/>
    <lineage>
        <taxon>Eukaryota</taxon>
        <taxon>Viridiplantae</taxon>
        <taxon>Streptophyta</taxon>
        <taxon>Embryophyta</taxon>
        <taxon>Tracheophyta</taxon>
        <taxon>Spermatophyta</taxon>
        <taxon>Magnoliopsida</taxon>
        <taxon>Ranunculales</taxon>
        <taxon>Menispermaceae</taxon>
        <taxon>Menispermoideae</taxon>
        <taxon>Cissampelideae</taxon>
        <taxon>Stephania</taxon>
    </lineage>
</organism>
<dbReference type="GO" id="GO:0000978">
    <property type="term" value="F:RNA polymerase II cis-regulatory region sequence-specific DNA binding"/>
    <property type="evidence" value="ECO:0007669"/>
    <property type="project" value="TreeGrafter"/>
</dbReference>
<dbReference type="Pfam" id="PF00319">
    <property type="entry name" value="SRF-TF"/>
    <property type="match status" value="1"/>
</dbReference>
<dbReference type="Proteomes" id="UP001420932">
    <property type="component" value="Unassembled WGS sequence"/>
</dbReference>
<dbReference type="AlphaFoldDB" id="A0AAP0Q350"/>
<protein>
    <recommendedName>
        <fullName evidence="7">MADS-box domain-containing protein</fullName>
    </recommendedName>
</protein>
<evidence type="ECO:0000256" key="6">
    <source>
        <dbReference type="SAM" id="Coils"/>
    </source>
</evidence>